<dbReference type="Proteomes" id="UP000241769">
    <property type="component" value="Unassembled WGS sequence"/>
</dbReference>
<dbReference type="CDD" id="cd06460">
    <property type="entry name" value="M32_Taq"/>
    <property type="match status" value="1"/>
</dbReference>
<dbReference type="PANTHER" id="PTHR34217">
    <property type="entry name" value="METAL-DEPENDENT CARBOXYPEPTIDASE"/>
    <property type="match status" value="1"/>
</dbReference>
<organism evidence="2 3">
    <name type="scientific">Planoprotostelium fungivorum</name>
    <dbReference type="NCBI Taxonomy" id="1890364"/>
    <lineage>
        <taxon>Eukaryota</taxon>
        <taxon>Amoebozoa</taxon>
        <taxon>Evosea</taxon>
        <taxon>Variosea</taxon>
        <taxon>Cavosteliida</taxon>
        <taxon>Cavosteliaceae</taxon>
        <taxon>Planoprotostelium</taxon>
    </lineage>
</organism>
<evidence type="ECO:0000256" key="1">
    <source>
        <dbReference type="PIRSR" id="PIRSR006615-2"/>
    </source>
</evidence>
<dbReference type="InterPro" id="IPR001333">
    <property type="entry name" value="Peptidase_M32_Taq"/>
</dbReference>
<keyword evidence="2" id="KW-0378">Hydrolase</keyword>
<keyword evidence="3" id="KW-1185">Reference proteome</keyword>
<comment type="caution">
    <text evidence="2">The sequence shown here is derived from an EMBL/GenBank/DDBJ whole genome shotgun (WGS) entry which is preliminary data.</text>
</comment>
<dbReference type="OrthoDB" id="10249837at2759"/>
<sequence length="541" mass="61864">MITRSLFRNAALQQSTYRRPLFNSLHNRKSFAFNKRNIMTVREDYDRLKVLLEDISALKGIQSLLEWDQLVMMAPKSSASRAKHNEAIVGVIHDKSVDKEVGELLNRLTPEVVGELTEWERAHVRDARREHNKKTKVPKELEQKKAKLSVEAYDAWASAKANKNFKEFAPYIQQWVDLVKEETALTDPGKDVYDALLDVYERGLDSKTVDRVFGQLKEELPPLIAAIKSKPKPNDKFMQGKTFDVTAQAAFNHQLAKDLGFDTEAGRLDVSLHPFSTSFHPTDVRMTTRYKDDQLIEGITGTIHETGHSLYEAGRPISEAYLPASAAVGMGVHESQSLLWERMVGLSEPFWKLYWPKLVKAFPQIDSSVPADDFYRLINEVRAGFIRVESDEVTYPMHIIVRYEIERDLLAGRIQVDELPKIWNEKMKQYLGIEPGNDAEGVLQDVHWSSGSFGYFPTYTLGAIYACQYFHKALEEIPDLEAKMEKGEFSVLREWLREKIHKKGSLIPSGEELARQVTGSGLDATKFIAYLKKKYTKLYDL</sequence>
<dbReference type="GO" id="GO:0004181">
    <property type="term" value="F:metallocarboxypeptidase activity"/>
    <property type="evidence" value="ECO:0007669"/>
    <property type="project" value="InterPro"/>
</dbReference>
<evidence type="ECO:0000313" key="3">
    <source>
        <dbReference type="Proteomes" id="UP000241769"/>
    </source>
</evidence>
<dbReference type="PIRSF" id="PIRSF006615">
    <property type="entry name" value="Zn_crbxpep_Taq"/>
    <property type="match status" value="1"/>
</dbReference>
<feature type="active site" description="Proton donor/acceptor" evidence="1">
    <location>
        <position position="305"/>
    </location>
</feature>
<keyword evidence="2" id="KW-0121">Carboxypeptidase</keyword>
<dbReference type="Gene3D" id="1.10.1370.30">
    <property type="match status" value="1"/>
</dbReference>
<dbReference type="PRINTS" id="PR00998">
    <property type="entry name" value="CRBOXYPTASET"/>
</dbReference>
<dbReference type="SUPFAM" id="SSF55486">
    <property type="entry name" value="Metalloproteases ('zincins'), catalytic domain"/>
    <property type="match status" value="1"/>
</dbReference>
<dbReference type="EMBL" id="MDYQ01000237">
    <property type="protein sequence ID" value="PRP78168.1"/>
    <property type="molecule type" value="Genomic_DNA"/>
</dbReference>
<gene>
    <name evidence="2" type="ORF">PROFUN_11298</name>
</gene>
<evidence type="ECO:0000313" key="2">
    <source>
        <dbReference type="EMBL" id="PRP78168.1"/>
    </source>
</evidence>
<proteinExistence type="predicted"/>
<dbReference type="PANTHER" id="PTHR34217:SF1">
    <property type="entry name" value="CARBOXYPEPTIDASE 1"/>
    <property type="match status" value="1"/>
</dbReference>
<dbReference type="AlphaFoldDB" id="A0A2P6N2I4"/>
<dbReference type="GO" id="GO:0006508">
    <property type="term" value="P:proteolysis"/>
    <property type="evidence" value="ECO:0007669"/>
    <property type="project" value="InterPro"/>
</dbReference>
<name>A0A2P6N2I4_9EUKA</name>
<reference evidence="2 3" key="1">
    <citation type="journal article" date="2018" name="Genome Biol. Evol.">
        <title>Multiple Roots of Fruiting Body Formation in Amoebozoa.</title>
        <authorList>
            <person name="Hillmann F."/>
            <person name="Forbes G."/>
            <person name="Novohradska S."/>
            <person name="Ferling I."/>
            <person name="Riege K."/>
            <person name="Groth M."/>
            <person name="Westermann M."/>
            <person name="Marz M."/>
            <person name="Spaller T."/>
            <person name="Winckler T."/>
            <person name="Schaap P."/>
            <person name="Glockner G."/>
        </authorList>
    </citation>
    <scope>NUCLEOTIDE SEQUENCE [LARGE SCALE GENOMIC DNA]</scope>
    <source>
        <strain evidence="2 3">Jena</strain>
    </source>
</reference>
<dbReference type="InParanoid" id="A0A2P6N2I4"/>
<protein>
    <submittedName>
        <fullName evidence="2">Peptidase M32 carboxypeptidase Taq metallopeptidase</fullName>
    </submittedName>
</protein>
<dbReference type="Pfam" id="PF02074">
    <property type="entry name" value="Peptidase_M32"/>
    <property type="match status" value="1"/>
</dbReference>
<dbReference type="PROSITE" id="PS52034">
    <property type="entry name" value="PEPTIDASE_M32"/>
    <property type="match status" value="1"/>
</dbReference>
<accession>A0A2P6N2I4</accession>
<keyword evidence="2" id="KW-0645">Protease</keyword>